<dbReference type="EMBL" id="LR798427">
    <property type="protein sequence ID" value="CAB5230951.1"/>
    <property type="molecule type" value="Genomic_DNA"/>
</dbReference>
<organism evidence="2">
    <name type="scientific">uncultured Caudovirales phage</name>
    <dbReference type="NCBI Taxonomy" id="2100421"/>
    <lineage>
        <taxon>Viruses</taxon>
        <taxon>Duplodnaviria</taxon>
        <taxon>Heunggongvirae</taxon>
        <taxon>Uroviricota</taxon>
        <taxon>Caudoviricetes</taxon>
        <taxon>Peduoviridae</taxon>
        <taxon>Maltschvirus</taxon>
        <taxon>Maltschvirus maltsch</taxon>
    </lineage>
</organism>
<evidence type="ECO:0000256" key="1">
    <source>
        <dbReference type="SAM" id="Phobius"/>
    </source>
</evidence>
<keyword evidence="1" id="KW-1133">Transmembrane helix</keyword>
<dbReference type="EMBL" id="LR797186">
    <property type="protein sequence ID" value="CAB4192241.1"/>
    <property type="molecule type" value="Genomic_DNA"/>
</dbReference>
<name>A0A6J5PPQ6_9CAUD</name>
<evidence type="ECO:0000313" key="6">
    <source>
        <dbReference type="EMBL" id="CAB5230951.1"/>
    </source>
</evidence>
<evidence type="ECO:0000313" key="2">
    <source>
        <dbReference type="EMBL" id="CAB4173850.1"/>
    </source>
</evidence>
<keyword evidence="1" id="KW-0812">Transmembrane</keyword>
<sequence>MSAEAIATLLVAILAVLGAFVGLVRWMVKSFLMELKPNGGGSLSDKVTRLENRVDEIYRILVLGDPRP</sequence>
<evidence type="ECO:0000313" key="3">
    <source>
        <dbReference type="EMBL" id="CAB4186106.1"/>
    </source>
</evidence>
<protein>
    <submittedName>
        <fullName evidence="2">Uncharacterized protein</fullName>
    </submittedName>
</protein>
<dbReference type="EMBL" id="LR796909">
    <property type="protein sequence ID" value="CAB4173850.1"/>
    <property type="molecule type" value="Genomic_DNA"/>
</dbReference>
<dbReference type="EMBL" id="LR797457">
    <property type="protein sequence ID" value="CAB4217377.1"/>
    <property type="molecule type" value="Genomic_DNA"/>
</dbReference>
<accession>A0A6J5PPQ6</accession>
<evidence type="ECO:0000313" key="4">
    <source>
        <dbReference type="EMBL" id="CAB4192241.1"/>
    </source>
</evidence>
<dbReference type="EMBL" id="LR797092">
    <property type="protein sequence ID" value="CAB4186106.1"/>
    <property type="molecule type" value="Genomic_DNA"/>
</dbReference>
<reference evidence="2" key="1">
    <citation type="submission" date="2020-05" db="EMBL/GenBank/DDBJ databases">
        <authorList>
            <person name="Chiriac C."/>
            <person name="Salcher M."/>
            <person name="Ghai R."/>
            <person name="Kavagutti S V."/>
        </authorList>
    </citation>
    <scope>NUCLEOTIDE SEQUENCE</scope>
</reference>
<keyword evidence="1" id="KW-0472">Membrane</keyword>
<gene>
    <name evidence="3" type="ORF">UFOVP1133_17</name>
    <name evidence="4" type="ORF">UFOVP1249_8</name>
    <name evidence="5" type="ORF">UFOVP1494_26</name>
    <name evidence="6" type="ORF">UFOVP1583_8</name>
    <name evidence="2" type="ORF">UFOVP968_11</name>
</gene>
<evidence type="ECO:0000313" key="5">
    <source>
        <dbReference type="EMBL" id="CAB4217377.1"/>
    </source>
</evidence>
<proteinExistence type="predicted"/>
<feature type="transmembrane region" description="Helical" evidence="1">
    <location>
        <begin position="6"/>
        <end position="28"/>
    </location>
</feature>